<keyword evidence="3 6" id="KW-0378">Hydrolase</keyword>
<protein>
    <recommendedName>
        <fullName evidence="6">Peptide deformylase</fullName>
        <shortName evidence="6">PDF</shortName>
        <ecNumber evidence="6">3.5.1.88</ecNumber>
    </recommendedName>
    <alternativeName>
        <fullName evidence="6">Polypeptide deformylase</fullName>
    </alternativeName>
</protein>
<evidence type="ECO:0000313" key="7">
    <source>
        <dbReference type="EMBL" id="KEP27900.1"/>
    </source>
</evidence>
<dbReference type="PANTHER" id="PTHR10458">
    <property type="entry name" value="PEPTIDE DEFORMYLASE"/>
    <property type="match status" value="1"/>
</dbReference>
<dbReference type="EMBL" id="JOTP01000002">
    <property type="protein sequence ID" value="KEP27900.1"/>
    <property type="molecule type" value="Genomic_DNA"/>
</dbReference>
<keyword evidence="8" id="KW-1185">Reference proteome</keyword>
<evidence type="ECO:0000313" key="8">
    <source>
        <dbReference type="Proteomes" id="UP000028091"/>
    </source>
</evidence>
<feature type="binding site" evidence="6">
    <location>
        <position position="136"/>
    </location>
    <ligand>
        <name>Fe cation</name>
        <dbReference type="ChEBI" id="CHEBI:24875"/>
    </ligand>
</feature>
<dbReference type="PIRSF" id="PIRSF004749">
    <property type="entry name" value="Pep_def"/>
    <property type="match status" value="1"/>
</dbReference>
<dbReference type="PANTHER" id="PTHR10458:SF22">
    <property type="entry name" value="PEPTIDE DEFORMYLASE"/>
    <property type="match status" value="1"/>
</dbReference>
<dbReference type="HAMAP" id="MF_00163">
    <property type="entry name" value="Pep_deformylase"/>
    <property type="match status" value="1"/>
</dbReference>
<evidence type="ECO:0000256" key="1">
    <source>
        <dbReference type="ARBA" id="ARBA00010759"/>
    </source>
</evidence>
<dbReference type="RefSeq" id="WP_034317869.1">
    <property type="nucleotide sequence ID" value="NZ_JBCMYH010000011.1"/>
</dbReference>
<comment type="cofactor">
    <cofactor evidence="6">
        <name>Fe(2+)</name>
        <dbReference type="ChEBI" id="CHEBI:29033"/>
    </cofactor>
    <text evidence="6">Binds 1 Fe(2+) ion.</text>
</comment>
<organism evidence="7 8">
    <name type="scientific">Bacillus zhangzhouensis</name>
    <dbReference type="NCBI Taxonomy" id="1178540"/>
    <lineage>
        <taxon>Bacteria</taxon>
        <taxon>Bacillati</taxon>
        <taxon>Bacillota</taxon>
        <taxon>Bacilli</taxon>
        <taxon>Bacillales</taxon>
        <taxon>Bacillaceae</taxon>
        <taxon>Bacillus</taxon>
    </lineage>
</organism>
<dbReference type="InterPro" id="IPR036821">
    <property type="entry name" value="Peptide_deformylase_sf"/>
</dbReference>
<evidence type="ECO:0000256" key="3">
    <source>
        <dbReference type="ARBA" id="ARBA00022801"/>
    </source>
</evidence>
<dbReference type="GO" id="GO:0042586">
    <property type="term" value="F:peptide deformylase activity"/>
    <property type="evidence" value="ECO:0007669"/>
    <property type="project" value="UniProtKB-UniRule"/>
</dbReference>
<dbReference type="GO" id="GO:0006412">
    <property type="term" value="P:translation"/>
    <property type="evidence" value="ECO:0007669"/>
    <property type="project" value="UniProtKB-UniRule"/>
</dbReference>
<dbReference type="PRINTS" id="PR01576">
    <property type="entry name" value="PDEFORMYLASE"/>
</dbReference>
<dbReference type="eggNOG" id="COG0242">
    <property type="taxonomic scope" value="Bacteria"/>
</dbReference>
<dbReference type="EC" id="3.5.1.88" evidence="6"/>
<feature type="binding site" evidence="6">
    <location>
        <position position="90"/>
    </location>
    <ligand>
        <name>Fe cation</name>
        <dbReference type="ChEBI" id="CHEBI:24875"/>
    </ligand>
</feature>
<name>A0A081LF74_9BACI</name>
<feature type="active site" evidence="6">
    <location>
        <position position="133"/>
    </location>
</feature>
<evidence type="ECO:0000256" key="5">
    <source>
        <dbReference type="ARBA" id="ARBA00023004"/>
    </source>
</evidence>
<evidence type="ECO:0000256" key="4">
    <source>
        <dbReference type="ARBA" id="ARBA00022917"/>
    </source>
</evidence>
<dbReference type="SUPFAM" id="SSF56420">
    <property type="entry name" value="Peptide deformylase"/>
    <property type="match status" value="1"/>
</dbReference>
<accession>A0A081LF74</accession>
<comment type="catalytic activity">
    <reaction evidence="6">
        <text>N-terminal N-formyl-L-methionyl-[peptide] + H2O = N-terminal L-methionyl-[peptide] + formate</text>
        <dbReference type="Rhea" id="RHEA:24420"/>
        <dbReference type="Rhea" id="RHEA-COMP:10639"/>
        <dbReference type="Rhea" id="RHEA-COMP:10640"/>
        <dbReference type="ChEBI" id="CHEBI:15377"/>
        <dbReference type="ChEBI" id="CHEBI:15740"/>
        <dbReference type="ChEBI" id="CHEBI:49298"/>
        <dbReference type="ChEBI" id="CHEBI:64731"/>
        <dbReference type="EC" id="3.5.1.88"/>
    </reaction>
</comment>
<dbReference type="NCBIfam" id="TIGR00079">
    <property type="entry name" value="pept_deformyl"/>
    <property type="match status" value="1"/>
</dbReference>
<dbReference type="OrthoDB" id="9784988at2"/>
<reference evidence="7 8" key="1">
    <citation type="submission" date="2012-09" db="EMBL/GenBank/DDBJ databases">
        <title>Genome Sequence of Bacillus sp. DW5-4.</title>
        <authorList>
            <person name="Lai Q."/>
            <person name="Liu Y."/>
            <person name="Shao Z."/>
        </authorList>
    </citation>
    <scope>NUCLEOTIDE SEQUENCE [LARGE SCALE GENOMIC DNA]</scope>
    <source>
        <strain evidence="7 8">DW5-4</strain>
    </source>
</reference>
<keyword evidence="4 6" id="KW-0648">Protein biosynthesis</keyword>
<comment type="similarity">
    <text evidence="1 6">Belongs to the polypeptide deformylase family.</text>
</comment>
<dbReference type="Gene3D" id="3.90.45.10">
    <property type="entry name" value="Peptide deformylase"/>
    <property type="match status" value="1"/>
</dbReference>
<gene>
    <name evidence="6" type="primary">def</name>
    <name evidence="7" type="ORF">BA70_07445</name>
</gene>
<dbReference type="GO" id="GO:0046872">
    <property type="term" value="F:metal ion binding"/>
    <property type="evidence" value="ECO:0007669"/>
    <property type="project" value="UniProtKB-KW"/>
</dbReference>
<dbReference type="AlphaFoldDB" id="A0A081LF74"/>
<dbReference type="CDD" id="cd00487">
    <property type="entry name" value="Pep_deformylase"/>
    <property type="match status" value="1"/>
</dbReference>
<comment type="function">
    <text evidence="6">Removes the formyl group from the N-terminal Met of newly synthesized proteins. Requires at least a dipeptide for an efficient rate of reaction. N-terminal L-methionine is a prerequisite for activity but the enzyme has broad specificity at other positions.</text>
</comment>
<evidence type="ECO:0000256" key="6">
    <source>
        <dbReference type="HAMAP-Rule" id="MF_00163"/>
    </source>
</evidence>
<evidence type="ECO:0000256" key="2">
    <source>
        <dbReference type="ARBA" id="ARBA00022723"/>
    </source>
</evidence>
<dbReference type="InterPro" id="IPR023635">
    <property type="entry name" value="Peptide_deformylase"/>
</dbReference>
<dbReference type="NCBIfam" id="NF001159">
    <property type="entry name" value="PRK00150.1-3"/>
    <property type="match status" value="1"/>
</dbReference>
<proteinExistence type="inferred from homology"/>
<comment type="caution">
    <text evidence="7">The sequence shown here is derived from an EMBL/GenBank/DDBJ whole genome shotgun (WGS) entry which is preliminary data.</text>
</comment>
<feature type="binding site" evidence="6">
    <location>
        <position position="132"/>
    </location>
    <ligand>
        <name>Fe cation</name>
        <dbReference type="ChEBI" id="CHEBI:24875"/>
    </ligand>
</feature>
<dbReference type="Pfam" id="PF01327">
    <property type="entry name" value="Pep_deformylase"/>
    <property type="match status" value="1"/>
</dbReference>
<dbReference type="Proteomes" id="UP000028091">
    <property type="component" value="Unassembled WGS sequence"/>
</dbReference>
<sequence>MAIKPIVIHPAEVLEQKAEPVDTFDKKLKKLLDDMYDTMLELDGVGLAAPQIGISKRIAVVDIGEESGRIDLVNPEVLEVKGSQTDIEGCLSFPSLYGTVERPNHVKVKAFDKKGKPFTIEAEGFLARALLHEIDHLDGILFTSKIIQTYTEKELVEMEG</sequence>
<dbReference type="FunFam" id="3.90.45.10:FF:000005">
    <property type="entry name" value="Peptide deformylase"/>
    <property type="match status" value="1"/>
</dbReference>
<keyword evidence="2 6" id="KW-0479">Metal-binding</keyword>
<keyword evidence="5 6" id="KW-0408">Iron</keyword>